<name>A0A540KU89_MALBA</name>
<sequence length="81" mass="9283">MSDESKNELHERVGSVKGETTMRGEMVQEQMEDEDGWNIVPVRKIKSDSKGKSSGRRDSRIYENVVRGNRTWVSKADLVSR</sequence>
<protein>
    <submittedName>
        <fullName evidence="2">Uncharacterized protein</fullName>
    </submittedName>
</protein>
<evidence type="ECO:0000313" key="3">
    <source>
        <dbReference type="Proteomes" id="UP000315295"/>
    </source>
</evidence>
<feature type="compositionally biased region" description="Basic and acidic residues" evidence="1">
    <location>
        <begin position="45"/>
        <end position="60"/>
    </location>
</feature>
<dbReference type="EMBL" id="VIEB01000948">
    <property type="protein sequence ID" value="TQD77689.1"/>
    <property type="molecule type" value="Genomic_DNA"/>
</dbReference>
<evidence type="ECO:0000313" key="2">
    <source>
        <dbReference type="EMBL" id="TQD77689.1"/>
    </source>
</evidence>
<dbReference type="AlphaFoldDB" id="A0A540KU89"/>
<feature type="compositionally biased region" description="Basic and acidic residues" evidence="1">
    <location>
        <begin position="1"/>
        <end position="14"/>
    </location>
</feature>
<dbReference type="Proteomes" id="UP000315295">
    <property type="component" value="Unassembled WGS sequence"/>
</dbReference>
<keyword evidence="3" id="KW-1185">Reference proteome</keyword>
<comment type="caution">
    <text evidence="2">The sequence shown here is derived from an EMBL/GenBank/DDBJ whole genome shotgun (WGS) entry which is preliminary data.</text>
</comment>
<evidence type="ECO:0000256" key="1">
    <source>
        <dbReference type="SAM" id="MobiDB-lite"/>
    </source>
</evidence>
<gene>
    <name evidence="2" type="ORF">C1H46_036790</name>
</gene>
<feature type="region of interest" description="Disordered" evidence="1">
    <location>
        <begin position="1"/>
        <end position="60"/>
    </location>
</feature>
<accession>A0A540KU89</accession>
<organism evidence="2 3">
    <name type="scientific">Malus baccata</name>
    <name type="common">Siberian crab apple</name>
    <name type="synonym">Pyrus baccata</name>
    <dbReference type="NCBI Taxonomy" id="106549"/>
    <lineage>
        <taxon>Eukaryota</taxon>
        <taxon>Viridiplantae</taxon>
        <taxon>Streptophyta</taxon>
        <taxon>Embryophyta</taxon>
        <taxon>Tracheophyta</taxon>
        <taxon>Spermatophyta</taxon>
        <taxon>Magnoliopsida</taxon>
        <taxon>eudicotyledons</taxon>
        <taxon>Gunneridae</taxon>
        <taxon>Pentapetalae</taxon>
        <taxon>rosids</taxon>
        <taxon>fabids</taxon>
        <taxon>Rosales</taxon>
        <taxon>Rosaceae</taxon>
        <taxon>Amygdaloideae</taxon>
        <taxon>Maleae</taxon>
        <taxon>Malus</taxon>
    </lineage>
</organism>
<proteinExistence type="predicted"/>
<reference evidence="2 3" key="1">
    <citation type="journal article" date="2019" name="G3 (Bethesda)">
        <title>Sequencing of a Wild Apple (Malus baccata) Genome Unravels the Differences Between Cultivated and Wild Apple Species Regarding Disease Resistance and Cold Tolerance.</title>
        <authorList>
            <person name="Chen X."/>
        </authorList>
    </citation>
    <scope>NUCLEOTIDE SEQUENCE [LARGE SCALE GENOMIC DNA]</scope>
    <source>
        <strain evidence="3">cv. Shandingzi</strain>
        <tissue evidence="2">Leaves</tissue>
    </source>
</reference>